<dbReference type="SMART" id="SM00342">
    <property type="entry name" value="HTH_ARAC"/>
    <property type="match status" value="1"/>
</dbReference>
<comment type="caution">
    <text evidence="5">The sequence shown here is derived from an EMBL/GenBank/DDBJ whole genome shotgun (WGS) entry which is preliminary data.</text>
</comment>
<accession>A0A327JTZ8</accession>
<dbReference type="GO" id="GO:0003700">
    <property type="term" value="F:DNA-binding transcription factor activity"/>
    <property type="evidence" value="ECO:0007669"/>
    <property type="project" value="InterPro"/>
</dbReference>
<sequence>MRQDASHEAGDADAAMRVGFLLSDDFPLVTFSAAVEPYRAANEVMGAERYRWRIMTEDGNPVRSSSGIEVSPDADFQYPADLQDRAGFDMVFVVGSPDFPLKNEAQVLARLRFLASRGVMLGAITGGIFLLARAGLLDGYRCAVHWYFASSFRESFPKVVATNRLFEIDRNRCTCSGGTASLDMMLTMMSDALGRSVANEISGWFLHNRIRDVHDEQSIGAMGELSVNSAVVTRAVEVFKANLETPLQIVAVARQVGVTVRQLERLFKDHLQISPSRYFRQERLKRARELLLYTNMPVSEISLAAGFSSHSHFTRCYRMQYGRSPYADQKALRR</sequence>
<keyword evidence="6" id="KW-1185">Reference proteome</keyword>
<dbReference type="OrthoDB" id="9793400at2"/>
<dbReference type="PROSITE" id="PS00041">
    <property type="entry name" value="HTH_ARAC_FAMILY_1"/>
    <property type="match status" value="1"/>
</dbReference>
<evidence type="ECO:0000259" key="4">
    <source>
        <dbReference type="PROSITE" id="PS01124"/>
    </source>
</evidence>
<dbReference type="Pfam" id="PF12833">
    <property type="entry name" value="HTH_18"/>
    <property type="match status" value="1"/>
</dbReference>
<organism evidence="5 6">
    <name type="scientific">Rhodobium orientis</name>
    <dbReference type="NCBI Taxonomy" id="34017"/>
    <lineage>
        <taxon>Bacteria</taxon>
        <taxon>Pseudomonadati</taxon>
        <taxon>Pseudomonadota</taxon>
        <taxon>Alphaproteobacteria</taxon>
        <taxon>Hyphomicrobiales</taxon>
        <taxon>Rhodobiaceae</taxon>
        <taxon>Rhodobium</taxon>
    </lineage>
</organism>
<dbReference type="InterPro" id="IPR018060">
    <property type="entry name" value="HTH_AraC"/>
</dbReference>
<evidence type="ECO:0000256" key="2">
    <source>
        <dbReference type="ARBA" id="ARBA00023125"/>
    </source>
</evidence>
<evidence type="ECO:0000256" key="1">
    <source>
        <dbReference type="ARBA" id="ARBA00023015"/>
    </source>
</evidence>
<proteinExistence type="predicted"/>
<feature type="domain" description="HTH araC/xylS-type" evidence="4">
    <location>
        <begin position="233"/>
        <end position="331"/>
    </location>
</feature>
<dbReference type="InterPro" id="IPR009057">
    <property type="entry name" value="Homeodomain-like_sf"/>
</dbReference>
<dbReference type="EMBL" id="NPEV01000001">
    <property type="protein sequence ID" value="RAI30000.1"/>
    <property type="molecule type" value="Genomic_DNA"/>
</dbReference>
<dbReference type="AlphaFoldDB" id="A0A327JTZ8"/>
<reference evidence="5 6" key="1">
    <citation type="submission" date="2017-07" db="EMBL/GenBank/DDBJ databases">
        <title>Draft Genome Sequences of Select Purple Nonsulfur Bacteria.</title>
        <authorList>
            <person name="Lasarre B."/>
            <person name="Mckinlay J.B."/>
        </authorList>
    </citation>
    <scope>NUCLEOTIDE SEQUENCE [LARGE SCALE GENOMIC DNA]</scope>
    <source>
        <strain evidence="5 6">DSM 11290</strain>
    </source>
</reference>
<dbReference type="InterPro" id="IPR029062">
    <property type="entry name" value="Class_I_gatase-like"/>
</dbReference>
<name>A0A327JTZ8_9HYPH</name>
<dbReference type="InterPro" id="IPR018062">
    <property type="entry name" value="HTH_AraC-typ_CS"/>
</dbReference>
<protein>
    <recommendedName>
        <fullName evidence="4">HTH araC/xylS-type domain-containing protein</fullName>
    </recommendedName>
</protein>
<evidence type="ECO:0000313" key="6">
    <source>
        <dbReference type="Proteomes" id="UP000249299"/>
    </source>
</evidence>
<dbReference type="PANTHER" id="PTHR43130">
    <property type="entry name" value="ARAC-FAMILY TRANSCRIPTIONAL REGULATOR"/>
    <property type="match status" value="1"/>
</dbReference>
<keyword evidence="3" id="KW-0804">Transcription</keyword>
<dbReference type="PROSITE" id="PS01124">
    <property type="entry name" value="HTH_ARAC_FAMILY_2"/>
    <property type="match status" value="1"/>
</dbReference>
<gene>
    <name evidence="5" type="ORF">CH339_00240</name>
</gene>
<dbReference type="SUPFAM" id="SSF52317">
    <property type="entry name" value="Class I glutamine amidotransferase-like"/>
    <property type="match status" value="1"/>
</dbReference>
<dbReference type="Gene3D" id="3.40.50.880">
    <property type="match status" value="1"/>
</dbReference>
<evidence type="ECO:0000256" key="3">
    <source>
        <dbReference type="ARBA" id="ARBA00023163"/>
    </source>
</evidence>
<dbReference type="SUPFAM" id="SSF46689">
    <property type="entry name" value="Homeodomain-like"/>
    <property type="match status" value="2"/>
</dbReference>
<keyword evidence="2" id="KW-0238">DNA-binding</keyword>
<dbReference type="CDD" id="cd03136">
    <property type="entry name" value="GATase1_AraC_ArgR_like"/>
    <property type="match status" value="1"/>
</dbReference>
<evidence type="ECO:0000313" key="5">
    <source>
        <dbReference type="EMBL" id="RAI30000.1"/>
    </source>
</evidence>
<dbReference type="Pfam" id="PF01965">
    <property type="entry name" value="DJ-1_PfpI"/>
    <property type="match status" value="1"/>
</dbReference>
<dbReference type="GO" id="GO:0043565">
    <property type="term" value="F:sequence-specific DNA binding"/>
    <property type="evidence" value="ECO:0007669"/>
    <property type="project" value="InterPro"/>
</dbReference>
<dbReference type="PANTHER" id="PTHR43130:SF3">
    <property type="entry name" value="HTH-TYPE TRANSCRIPTIONAL REGULATOR RV1931C"/>
    <property type="match status" value="1"/>
</dbReference>
<keyword evidence="1" id="KW-0805">Transcription regulation</keyword>
<dbReference type="InterPro" id="IPR052158">
    <property type="entry name" value="INH-QAR"/>
</dbReference>
<dbReference type="Gene3D" id="1.10.10.60">
    <property type="entry name" value="Homeodomain-like"/>
    <property type="match status" value="2"/>
</dbReference>
<dbReference type="Proteomes" id="UP000249299">
    <property type="component" value="Unassembled WGS sequence"/>
</dbReference>
<dbReference type="InterPro" id="IPR002818">
    <property type="entry name" value="DJ-1/PfpI"/>
</dbReference>